<organism evidence="2 3">
    <name type="scientific">Lacihabitans soyangensis</name>
    <dbReference type="NCBI Taxonomy" id="869394"/>
    <lineage>
        <taxon>Bacteria</taxon>
        <taxon>Pseudomonadati</taxon>
        <taxon>Bacteroidota</taxon>
        <taxon>Cytophagia</taxon>
        <taxon>Cytophagales</taxon>
        <taxon>Leadbetterellaceae</taxon>
        <taxon>Lacihabitans</taxon>
    </lineage>
</organism>
<name>A0AAE3KUU6_9BACT</name>
<comment type="caution">
    <text evidence="2">The sequence shown here is derived from an EMBL/GenBank/DDBJ whole genome shotgun (WGS) entry which is preliminary data.</text>
</comment>
<dbReference type="PANTHER" id="PTHR13802">
    <property type="entry name" value="MUCIN 4-RELATED"/>
    <property type="match status" value="1"/>
</dbReference>
<reference evidence="2 3" key="1">
    <citation type="submission" date="2018-11" db="EMBL/GenBank/DDBJ databases">
        <title>Novel bacteria species description.</title>
        <authorList>
            <person name="Han J.-H."/>
        </authorList>
    </citation>
    <scope>NUCLEOTIDE SEQUENCE [LARGE SCALE GENOMIC DNA]</scope>
    <source>
        <strain evidence="2 3">KCTC23259</strain>
    </source>
</reference>
<protein>
    <recommendedName>
        <fullName evidence="1">VWFD domain-containing protein</fullName>
    </recommendedName>
</protein>
<accession>A0AAE3KUU6</accession>
<dbReference type="PANTHER" id="PTHR13802:SF65">
    <property type="entry name" value="NIDOGEN"/>
    <property type="match status" value="1"/>
</dbReference>
<dbReference type="Pfam" id="PF00094">
    <property type="entry name" value="VWD"/>
    <property type="match status" value="1"/>
</dbReference>
<evidence type="ECO:0000259" key="1">
    <source>
        <dbReference type="PROSITE" id="PS51233"/>
    </source>
</evidence>
<dbReference type="InterPro" id="IPR051495">
    <property type="entry name" value="Epithelial_Barrier/Signaling"/>
</dbReference>
<dbReference type="RefSeq" id="WP_255037331.1">
    <property type="nucleotide sequence ID" value="NZ_RJUF01000031.1"/>
</dbReference>
<dbReference type="InterPro" id="IPR001846">
    <property type="entry name" value="VWF_type-D"/>
</dbReference>
<sequence length="756" mass="83147">MKKILYLVTTVILLSCSKESVPVTETSNFKFAEPASLAKAQQAIITNPNLAVGYVASYEDKKLQVIASGKKNTKGEMTNFEKLILVNTTNNAWIKYDFNADFLPSKAETSTGFIIEFSNYQGTKFDISVKKKSDGKELTSKKGEVMFEGNLELAQKAKAYFANGIDYTKSGRGQGILACDKTIGGIAAGAYIGQNIAGCITAGVALLAAPELGILATFTAGRTALDACSETKKLIDNLQNNRPAIQCPEAGGAEQSCFSNIVSETGQALSNCGQTVANTWLTRKACECNDELQTRGLLDGVGGGQGDPHLTTHDGFAYDFMGHGEFTAVQSTTDKLLIQVRQEPMNANEKRATINTAIAVRFDKDVVNVFSNPFRLLINGEVQNETFVSKRLSDNTLVTKNAEEIRVYSSTKDEVLIRYKSRIDYLVYLNDARKGKLKGLLGDFDGNRNNDLVLSDGKPLTDRSFKGLYPTYADAWRIKQAESIFTYESGKNSLSFTDVKFPYQEFTFSLSAQQQAESKCRQAGINREPYLSQCIYDVSLTGDISFAESAKWSQSLATMTSLPVSSDINYFQNVRIETGTRQNQIDIKNAIDFDEGKTYTLAQAKSINGIDAVAFYDIIQNSICTFAYLKTCGFSCGVGSLNDVLKTIPWSIWNTGMIQLSNGSDKAFKLQITNLDFYNTQNSAGINTLLQSKLNKNSEYENGQAVIENFDRGIDNQNVFAFITKEGKQGLFRIVGTGINPVTKISYYDIDIKIQK</sequence>
<dbReference type="Proteomes" id="UP001204144">
    <property type="component" value="Unassembled WGS sequence"/>
</dbReference>
<proteinExistence type="predicted"/>
<gene>
    <name evidence="2" type="ORF">EGI31_11340</name>
</gene>
<dbReference type="PROSITE" id="PS51233">
    <property type="entry name" value="VWFD"/>
    <property type="match status" value="1"/>
</dbReference>
<dbReference type="SMART" id="SM00216">
    <property type="entry name" value="VWD"/>
    <property type="match status" value="1"/>
</dbReference>
<dbReference type="EMBL" id="RJUF01000031">
    <property type="protein sequence ID" value="MCP9763551.1"/>
    <property type="molecule type" value="Genomic_DNA"/>
</dbReference>
<evidence type="ECO:0000313" key="2">
    <source>
        <dbReference type="EMBL" id="MCP9763551.1"/>
    </source>
</evidence>
<feature type="domain" description="VWFD" evidence="1">
    <location>
        <begin position="300"/>
        <end position="484"/>
    </location>
</feature>
<keyword evidence="3" id="KW-1185">Reference proteome</keyword>
<evidence type="ECO:0000313" key="3">
    <source>
        <dbReference type="Proteomes" id="UP001204144"/>
    </source>
</evidence>
<dbReference type="AlphaFoldDB" id="A0AAE3KUU6"/>
<dbReference type="PROSITE" id="PS51257">
    <property type="entry name" value="PROKAR_LIPOPROTEIN"/>
    <property type="match status" value="1"/>
</dbReference>